<evidence type="ECO:0000313" key="1">
    <source>
        <dbReference type="EMBL" id="KWZ85343.1"/>
    </source>
</evidence>
<comment type="caution">
    <text evidence="1">The sequence shown here is derived from an EMBL/GenBank/DDBJ whole genome shotgun (WGS) entry which is preliminary data.</text>
</comment>
<dbReference type="AlphaFoldDB" id="A0A133L064"/>
<proteinExistence type="predicted"/>
<evidence type="ECO:0000313" key="2">
    <source>
        <dbReference type="Proteomes" id="UP000070376"/>
    </source>
</evidence>
<gene>
    <name evidence="1" type="ORF">HMPREF3213_00515</name>
</gene>
<dbReference type="Proteomes" id="UP000070376">
    <property type="component" value="Unassembled WGS sequence"/>
</dbReference>
<name>A0A133L064_HEYCO</name>
<organism evidence="1 2">
    <name type="scientific">Heyndrickxia coagulans</name>
    <name type="common">Weizmannia coagulans</name>
    <dbReference type="NCBI Taxonomy" id="1398"/>
    <lineage>
        <taxon>Bacteria</taxon>
        <taxon>Bacillati</taxon>
        <taxon>Bacillota</taxon>
        <taxon>Bacilli</taxon>
        <taxon>Bacillales</taxon>
        <taxon>Bacillaceae</taxon>
        <taxon>Heyndrickxia</taxon>
    </lineage>
</organism>
<dbReference type="EMBL" id="LRPN01000017">
    <property type="protein sequence ID" value="KWZ85343.1"/>
    <property type="molecule type" value="Genomic_DNA"/>
</dbReference>
<accession>A0A133L064</accession>
<sequence length="43" mass="4707">MIFRLFGNPVAGIHIVFSGLSDSVCETAIYSRNVHPYPLKKGA</sequence>
<dbReference type="PATRIC" id="fig|1398.22.peg.510"/>
<protein>
    <submittedName>
        <fullName evidence="1">Uncharacterized protein</fullName>
    </submittedName>
</protein>
<reference evidence="2" key="1">
    <citation type="submission" date="2016-01" db="EMBL/GenBank/DDBJ databases">
        <authorList>
            <person name="Mitreva M."/>
            <person name="Pepin K.H."/>
            <person name="Mihindukulasuriya K.A."/>
            <person name="Fulton R."/>
            <person name="Fronick C."/>
            <person name="O'Laughlin M."/>
            <person name="Miner T."/>
            <person name="Herter B."/>
            <person name="Rosa B.A."/>
            <person name="Cordes M."/>
            <person name="Tomlinson C."/>
            <person name="Wollam A."/>
            <person name="Palsikar V.B."/>
            <person name="Mardis E.R."/>
            <person name="Wilson R.K."/>
        </authorList>
    </citation>
    <scope>NUCLEOTIDE SEQUENCE [LARGE SCALE GENOMIC DNA]</scope>
    <source>
        <strain evidence="2">GED7749B</strain>
    </source>
</reference>